<dbReference type="GO" id="GO:0005886">
    <property type="term" value="C:plasma membrane"/>
    <property type="evidence" value="ECO:0007669"/>
    <property type="project" value="UniProtKB-SubCell"/>
</dbReference>
<dbReference type="Pfam" id="PF09976">
    <property type="entry name" value="TPR_21"/>
    <property type="match status" value="1"/>
</dbReference>
<sequence>MKKYYQYFVKSKQYIYIFQKRIIIGIILLTAFSIGYLQYKNRYCYNNNITKTSLYWNEINTKFNKKIINDSDIKSAVQFSEKNKNCYGIFLLLKIASYHVSKKNYSEAEKELKMAIKNSKDINLKSILKINLARIYIQQKNTKNAKKILKNIKETQWSPFIYNILGDIEIITKNNKNIANQLYNKALNLNTSPILEKLLHAKISNLSIQ</sequence>
<organism evidence="11 12">
    <name type="scientific">Candidatus Westeberhardia cardiocondylae</name>
    <dbReference type="NCBI Taxonomy" id="1594731"/>
    <lineage>
        <taxon>Bacteria</taxon>
        <taxon>Pseudomonadati</taxon>
        <taxon>Pseudomonadota</taxon>
        <taxon>Gammaproteobacteria</taxon>
        <taxon>Enterobacterales</taxon>
        <taxon>Enterobacteriaceae</taxon>
        <taxon>ant endosymbionts</taxon>
        <taxon>Candidatus Westeberhardia</taxon>
    </lineage>
</organism>
<dbReference type="SUPFAM" id="SSF81901">
    <property type="entry name" value="HCP-like"/>
    <property type="match status" value="1"/>
</dbReference>
<comment type="similarity">
    <text evidence="7">Belongs to the YfgM family.</text>
</comment>
<dbReference type="InterPro" id="IPR018704">
    <property type="entry name" value="SecYEG/CpoB_TPR"/>
</dbReference>
<evidence type="ECO:0000313" key="11">
    <source>
        <dbReference type="EMBL" id="CEN32253.1"/>
    </source>
</evidence>
<keyword evidence="2" id="KW-1003">Cell membrane</keyword>
<evidence type="ECO:0000256" key="4">
    <source>
        <dbReference type="ARBA" id="ARBA00022989"/>
    </source>
</evidence>
<evidence type="ECO:0000313" key="12">
    <source>
        <dbReference type="Proteomes" id="UP000242753"/>
    </source>
</evidence>
<evidence type="ECO:0000256" key="3">
    <source>
        <dbReference type="ARBA" id="ARBA00022692"/>
    </source>
</evidence>
<dbReference type="InterPro" id="IPR011990">
    <property type="entry name" value="TPR-like_helical_dom_sf"/>
</dbReference>
<dbReference type="STRING" id="1594731.WEOB_317"/>
<accession>A0A0H5BX12</accession>
<proteinExistence type="inferred from homology"/>
<dbReference type="EMBL" id="LN774881">
    <property type="protein sequence ID" value="CEN32253.1"/>
    <property type="molecule type" value="Genomic_DNA"/>
</dbReference>
<evidence type="ECO:0000256" key="2">
    <source>
        <dbReference type="ARBA" id="ARBA00022475"/>
    </source>
</evidence>
<dbReference type="PANTHER" id="PTHR38035:SF1">
    <property type="entry name" value="ANCILLARY SECYEG TRANSLOCON SUBUNIT"/>
    <property type="match status" value="1"/>
</dbReference>
<dbReference type="InterPro" id="IPR026039">
    <property type="entry name" value="YfgM"/>
</dbReference>
<comment type="subcellular location">
    <subcellularLocation>
        <location evidence="1">Cell membrane</location>
        <topology evidence="1">Single-pass type II membrane protein</topology>
    </subcellularLocation>
</comment>
<reference evidence="12" key="1">
    <citation type="submission" date="2015-01" db="EMBL/GenBank/DDBJ databases">
        <authorList>
            <person name="Manzano-Marin A."/>
            <person name="Manzano-Marin A."/>
        </authorList>
    </citation>
    <scope>NUCLEOTIDE SEQUENCE [LARGE SCALE GENOMIC DNA]</scope>
    <source>
        <strain evidence="12">obscurior</strain>
    </source>
</reference>
<dbReference type="RefSeq" id="WP_281263795.1">
    <property type="nucleotide sequence ID" value="NZ_LN774881.1"/>
</dbReference>
<evidence type="ECO:0000256" key="5">
    <source>
        <dbReference type="ARBA" id="ARBA00023136"/>
    </source>
</evidence>
<evidence type="ECO:0000256" key="7">
    <source>
        <dbReference type="ARBA" id="ARBA00024197"/>
    </source>
</evidence>
<evidence type="ECO:0000256" key="8">
    <source>
        <dbReference type="ARBA" id="ARBA00024235"/>
    </source>
</evidence>
<gene>
    <name evidence="11" type="primary">yfgM</name>
    <name evidence="11" type="ORF">WEOB_317</name>
</gene>
<feature type="transmembrane region" description="Helical" evidence="9">
    <location>
        <begin position="21"/>
        <end position="39"/>
    </location>
</feature>
<dbReference type="Proteomes" id="UP000242753">
    <property type="component" value="Chromosome I"/>
</dbReference>
<dbReference type="AlphaFoldDB" id="A0A0H5BX12"/>
<keyword evidence="5 9" id="KW-0472">Membrane</keyword>
<keyword evidence="4 9" id="KW-1133">Transmembrane helix</keyword>
<dbReference type="KEGG" id="wca:WEOB_317"/>
<keyword evidence="12" id="KW-1185">Reference proteome</keyword>
<dbReference type="Gene3D" id="1.25.40.10">
    <property type="entry name" value="Tetratricopeptide repeat domain"/>
    <property type="match status" value="1"/>
</dbReference>
<keyword evidence="6" id="KW-0143">Chaperone</keyword>
<evidence type="ECO:0000256" key="6">
    <source>
        <dbReference type="ARBA" id="ARBA00023186"/>
    </source>
</evidence>
<name>A0A0H5BX12_9ENTR</name>
<evidence type="ECO:0000259" key="10">
    <source>
        <dbReference type="Pfam" id="PF09976"/>
    </source>
</evidence>
<dbReference type="GO" id="GO:0044877">
    <property type="term" value="F:protein-containing complex binding"/>
    <property type="evidence" value="ECO:0007669"/>
    <property type="project" value="InterPro"/>
</dbReference>
<dbReference type="PANTHER" id="PTHR38035">
    <property type="entry name" value="UPF0070 PROTEIN YFGM"/>
    <property type="match status" value="1"/>
</dbReference>
<evidence type="ECO:0000256" key="9">
    <source>
        <dbReference type="SAM" id="Phobius"/>
    </source>
</evidence>
<feature type="domain" description="Ancillary SecYEG translocon subunit/Cell division coordinator CpoB TPR" evidence="10">
    <location>
        <begin position="16"/>
        <end position="207"/>
    </location>
</feature>
<protein>
    <recommendedName>
        <fullName evidence="8">Ancillary SecYEG translocon subunit</fullName>
    </recommendedName>
</protein>
<keyword evidence="3 9" id="KW-0812">Transmembrane</keyword>
<evidence type="ECO:0000256" key="1">
    <source>
        <dbReference type="ARBA" id="ARBA00004401"/>
    </source>
</evidence>